<feature type="compositionally biased region" description="Basic and acidic residues" evidence="1">
    <location>
        <begin position="1"/>
        <end position="13"/>
    </location>
</feature>
<dbReference type="KEGG" id="uli:ETAA1_32310"/>
<reference evidence="2 3" key="1">
    <citation type="submission" date="2019-02" db="EMBL/GenBank/DDBJ databases">
        <title>Deep-cultivation of Planctomycetes and their phenomic and genomic characterization uncovers novel biology.</title>
        <authorList>
            <person name="Wiegand S."/>
            <person name="Jogler M."/>
            <person name="Boedeker C."/>
            <person name="Pinto D."/>
            <person name="Vollmers J."/>
            <person name="Rivas-Marin E."/>
            <person name="Kohn T."/>
            <person name="Peeters S.H."/>
            <person name="Heuer A."/>
            <person name="Rast P."/>
            <person name="Oberbeckmann S."/>
            <person name="Bunk B."/>
            <person name="Jeske O."/>
            <person name="Meyerdierks A."/>
            <person name="Storesund J.E."/>
            <person name="Kallscheuer N."/>
            <person name="Luecker S."/>
            <person name="Lage O.M."/>
            <person name="Pohl T."/>
            <person name="Merkel B.J."/>
            <person name="Hornburger P."/>
            <person name="Mueller R.-W."/>
            <person name="Bruemmer F."/>
            <person name="Labrenz M."/>
            <person name="Spormann A.M."/>
            <person name="Op den Camp H."/>
            <person name="Overmann J."/>
            <person name="Amann R."/>
            <person name="Jetten M.S.M."/>
            <person name="Mascher T."/>
            <person name="Medema M.H."/>
            <person name="Devos D.P."/>
            <person name="Kaster A.-K."/>
            <person name="Ovreas L."/>
            <person name="Rohde M."/>
            <person name="Galperin M.Y."/>
            <person name="Jogler C."/>
        </authorList>
    </citation>
    <scope>NUCLEOTIDE SEQUENCE [LARGE SCALE GENOMIC DNA]</scope>
    <source>
        <strain evidence="2 3">ETA_A1</strain>
    </source>
</reference>
<dbReference type="RefSeq" id="WP_261342021.1">
    <property type="nucleotide sequence ID" value="NZ_CP036273.1"/>
</dbReference>
<feature type="region of interest" description="Disordered" evidence="1">
    <location>
        <begin position="1"/>
        <end position="28"/>
    </location>
</feature>
<sequence length="44" mass="4882">MTTERRLAAHKTDAAPSAARPDRWTTDGRADSLDRWAADPLFAL</sequence>
<evidence type="ECO:0000256" key="1">
    <source>
        <dbReference type="SAM" id="MobiDB-lite"/>
    </source>
</evidence>
<gene>
    <name evidence="2" type="ORF">ETAA1_32310</name>
</gene>
<dbReference type="AlphaFoldDB" id="A0A517XUS9"/>
<evidence type="ECO:0000313" key="2">
    <source>
        <dbReference type="EMBL" id="QDU21265.1"/>
    </source>
</evidence>
<accession>A0A517XUS9</accession>
<protein>
    <submittedName>
        <fullName evidence="2">Uncharacterized protein</fullName>
    </submittedName>
</protein>
<dbReference type="EMBL" id="CP036273">
    <property type="protein sequence ID" value="QDU21265.1"/>
    <property type="molecule type" value="Genomic_DNA"/>
</dbReference>
<keyword evidence="3" id="KW-1185">Reference proteome</keyword>
<dbReference type="Proteomes" id="UP000319576">
    <property type="component" value="Chromosome"/>
</dbReference>
<evidence type="ECO:0000313" key="3">
    <source>
        <dbReference type="Proteomes" id="UP000319576"/>
    </source>
</evidence>
<organism evidence="2 3">
    <name type="scientific">Urbifossiella limnaea</name>
    <dbReference type="NCBI Taxonomy" id="2528023"/>
    <lineage>
        <taxon>Bacteria</taxon>
        <taxon>Pseudomonadati</taxon>
        <taxon>Planctomycetota</taxon>
        <taxon>Planctomycetia</taxon>
        <taxon>Gemmatales</taxon>
        <taxon>Gemmataceae</taxon>
        <taxon>Urbifossiella</taxon>
    </lineage>
</organism>
<name>A0A517XUS9_9BACT</name>
<proteinExistence type="predicted"/>